<feature type="region of interest" description="Disordered" evidence="1">
    <location>
        <begin position="24"/>
        <end position="86"/>
    </location>
</feature>
<feature type="compositionally biased region" description="Polar residues" evidence="1">
    <location>
        <begin position="656"/>
        <end position="665"/>
    </location>
</feature>
<evidence type="ECO:0000256" key="1">
    <source>
        <dbReference type="SAM" id="MobiDB-lite"/>
    </source>
</evidence>
<organism evidence="2 3">
    <name type="scientific">Cochliobolus heterostrophus (strain C4 / ATCC 48331 / race T)</name>
    <name type="common">Southern corn leaf blight fungus</name>
    <name type="synonym">Bipolaris maydis</name>
    <dbReference type="NCBI Taxonomy" id="665024"/>
    <lineage>
        <taxon>Eukaryota</taxon>
        <taxon>Fungi</taxon>
        <taxon>Dikarya</taxon>
        <taxon>Ascomycota</taxon>
        <taxon>Pezizomycotina</taxon>
        <taxon>Dothideomycetes</taxon>
        <taxon>Pleosporomycetidae</taxon>
        <taxon>Pleosporales</taxon>
        <taxon>Pleosporineae</taxon>
        <taxon>Pleosporaceae</taxon>
        <taxon>Bipolaris</taxon>
    </lineage>
</organism>
<feature type="region of interest" description="Disordered" evidence="1">
    <location>
        <begin position="528"/>
        <end position="693"/>
    </location>
</feature>
<name>N4WT22_COCH4</name>
<dbReference type="RefSeq" id="XP_014077613.1">
    <property type="nucleotide sequence ID" value="XM_014222138.1"/>
</dbReference>
<feature type="region of interest" description="Disordered" evidence="1">
    <location>
        <begin position="248"/>
        <end position="268"/>
    </location>
</feature>
<reference evidence="2 3" key="1">
    <citation type="journal article" date="2012" name="PLoS Pathog.">
        <title>Diverse lifestyles and strategies of plant pathogenesis encoded in the genomes of eighteen Dothideomycetes fungi.</title>
        <authorList>
            <person name="Ohm R.A."/>
            <person name="Feau N."/>
            <person name="Henrissat B."/>
            <person name="Schoch C.L."/>
            <person name="Horwitz B.A."/>
            <person name="Barry K.W."/>
            <person name="Condon B.J."/>
            <person name="Copeland A.C."/>
            <person name="Dhillon B."/>
            <person name="Glaser F."/>
            <person name="Hesse C.N."/>
            <person name="Kosti I."/>
            <person name="LaButti K."/>
            <person name="Lindquist E.A."/>
            <person name="Lucas S."/>
            <person name="Salamov A.A."/>
            <person name="Bradshaw R.E."/>
            <person name="Ciuffetti L."/>
            <person name="Hamelin R.C."/>
            <person name="Kema G.H.J."/>
            <person name="Lawrence C."/>
            <person name="Scott J.A."/>
            <person name="Spatafora J.W."/>
            <person name="Turgeon B.G."/>
            <person name="de Wit P.J.G.M."/>
            <person name="Zhong S."/>
            <person name="Goodwin S.B."/>
            <person name="Grigoriev I.V."/>
        </authorList>
    </citation>
    <scope>NUCLEOTIDE SEQUENCE [LARGE SCALE GENOMIC DNA]</scope>
    <source>
        <strain evidence="3">C4 / ATCC 48331 / race T</strain>
    </source>
</reference>
<keyword evidence="3" id="KW-1185">Reference proteome</keyword>
<dbReference type="AlphaFoldDB" id="N4WT22"/>
<feature type="compositionally biased region" description="Basic and acidic residues" evidence="1">
    <location>
        <begin position="52"/>
        <end position="68"/>
    </location>
</feature>
<proteinExistence type="predicted"/>
<feature type="compositionally biased region" description="Basic residues" evidence="1">
    <location>
        <begin position="34"/>
        <end position="45"/>
    </location>
</feature>
<feature type="compositionally biased region" description="Basic and acidic residues" evidence="1">
    <location>
        <begin position="594"/>
        <end position="609"/>
    </location>
</feature>
<dbReference type="EMBL" id="KB733459">
    <property type="protein sequence ID" value="ENI03704.1"/>
    <property type="molecule type" value="Genomic_DNA"/>
</dbReference>
<evidence type="ECO:0000313" key="3">
    <source>
        <dbReference type="Proteomes" id="UP000012338"/>
    </source>
</evidence>
<feature type="compositionally biased region" description="Basic and acidic residues" evidence="1">
    <location>
        <begin position="575"/>
        <end position="584"/>
    </location>
</feature>
<feature type="compositionally biased region" description="Polar residues" evidence="1">
    <location>
        <begin position="539"/>
        <end position="553"/>
    </location>
</feature>
<reference evidence="3" key="2">
    <citation type="journal article" date="2013" name="PLoS Genet.">
        <title>Comparative genome structure, secondary metabolite, and effector coding capacity across Cochliobolus pathogens.</title>
        <authorList>
            <person name="Condon B.J."/>
            <person name="Leng Y."/>
            <person name="Wu D."/>
            <person name="Bushley K.E."/>
            <person name="Ohm R.A."/>
            <person name="Otillar R."/>
            <person name="Martin J."/>
            <person name="Schackwitz W."/>
            <person name="Grimwood J."/>
            <person name="MohdZainudin N."/>
            <person name="Xue C."/>
            <person name="Wang R."/>
            <person name="Manning V.A."/>
            <person name="Dhillon B."/>
            <person name="Tu Z.J."/>
            <person name="Steffenson B.J."/>
            <person name="Salamov A."/>
            <person name="Sun H."/>
            <person name="Lowry S."/>
            <person name="LaButti K."/>
            <person name="Han J."/>
            <person name="Copeland A."/>
            <person name="Lindquist E."/>
            <person name="Barry K."/>
            <person name="Schmutz J."/>
            <person name="Baker S.E."/>
            <person name="Ciuffetti L.M."/>
            <person name="Grigoriev I.V."/>
            <person name="Zhong S."/>
            <person name="Turgeon B.G."/>
        </authorList>
    </citation>
    <scope>NUCLEOTIDE SEQUENCE [LARGE SCALE GENOMIC DNA]</scope>
    <source>
        <strain evidence="3">C4 / ATCC 48331 / race T</strain>
    </source>
</reference>
<feature type="compositionally biased region" description="Low complexity" evidence="1">
    <location>
        <begin position="560"/>
        <end position="572"/>
    </location>
</feature>
<dbReference type="OrthoDB" id="5430717at2759"/>
<sequence length="693" mass="76587">MDLYVAQLPGLSVATHLSRELARENNMPDGRGWRLGHSKHPKKQPKISSLRSDGERSIATEDQGDRSRQPSWLKTLHSSRPQTPVSTLTAVPAVEDIEDGRGERLEMPVLYRDSKPKLSRYTSLFSSFKDTTKTPEFSEPWGEESPRPFEAYVDPLLVTQSVRLHITRASSPIPTEHHSGLLRVFEDYRKARDQKGRLEILLEETLRDWSQAQASWSYLEDGYHAEIRRLELLIARGTSGMTGLVQARQGSVVDRQRRNRKTSSHDSFARDHRLLPEEKLDAEIDRLSEKGNLIHPVLRGRPVSPSGKMAVLSKRFSDSSELVVGTPPDSEKTTLSRQVQSELDLTTMHKTRLSSSVTDSAGSVFSEGSGDALSDETSIHHQTDMQPATECNAFVALRELGTLVARRRGLQPDSFNHKLMMLLSQSMSEEASVMLDDEADADPVTVQDINIKKQPLGQDVTQTRIAGRLHSQPQVSTQQGHHRQFSFEPGADELQALFEEATLDDIYADYEGPEDSVAHVSSHAIRYTPVTRPERSRRSTQSSSADFGNMSNYPSPAPSPSRSRQGSPASSPELMDTKYQESRRGSWSSVLTAFREEVGSGRVQPRDSSRNSSLPSWRTGSCLSVSRDDSSGTGLDSGSQAGATAIIRKAGHYTSRGETSGTKSTMMPPPPTHNRQGSGEGEDKGSEDMAACG</sequence>
<dbReference type="HOGENOM" id="CLU_397380_0_0_1"/>
<feature type="compositionally biased region" description="Polar residues" evidence="1">
    <location>
        <begin position="69"/>
        <end position="86"/>
    </location>
</feature>
<evidence type="ECO:0000313" key="2">
    <source>
        <dbReference type="EMBL" id="ENI03704.1"/>
    </source>
</evidence>
<dbReference type="Proteomes" id="UP000012338">
    <property type="component" value="Unassembled WGS sequence"/>
</dbReference>
<feature type="compositionally biased region" description="Polar residues" evidence="1">
    <location>
        <begin position="610"/>
        <end position="624"/>
    </location>
</feature>
<dbReference type="GeneID" id="25838016"/>
<protein>
    <submittedName>
        <fullName evidence="2">Uncharacterized protein</fullName>
    </submittedName>
</protein>
<gene>
    <name evidence="2" type="ORF">COCC4DRAFT_142304</name>
</gene>
<accession>N4WT22</accession>